<reference evidence="4" key="1">
    <citation type="submission" date="2023-02" db="EMBL/GenBank/DDBJ databases">
        <title>Pathogen: clinical or host-associated sample.</title>
        <authorList>
            <person name="Hergert J."/>
            <person name="Casey R."/>
            <person name="Wagner J."/>
            <person name="Young E.L."/>
            <person name="Oakeson K.F."/>
        </authorList>
    </citation>
    <scope>NUCLEOTIDE SEQUENCE</scope>
    <source>
        <strain evidence="4">2022CK-00830</strain>
    </source>
</reference>
<evidence type="ECO:0000313" key="4">
    <source>
        <dbReference type="EMBL" id="WDH83342.1"/>
    </source>
</evidence>
<sequence>MMHLPKDYLDDILVRMTHHSCAIESNTITLSEAISILLYRVIPGKISVREFYEIENHRLAFKFIFDNIDQELTISLIQDIHSILMDRLHHEQGQFKSEHNAFVGEKFSTASPKEISSLMYQWVQELNNQIKQVKSPDDIIFSICSSHIEFERIHPYGNGRTGRLIMMHQFLQNQILPLVIIKEHKQEYFHFLDNQDAEGFAVYAKATIDKEQQRYNAFLNSLSKERGGETNGKKGR</sequence>
<name>A0AAX3N1E7_9BACL</name>
<feature type="site" description="Important for autoinhibition of adenylyltransferase activity" evidence="2">
    <location>
        <position position="24"/>
    </location>
</feature>
<dbReference type="InterPro" id="IPR040198">
    <property type="entry name" value="Fido_containing"/>
</dbReference>
<dbReference type="Gene3D" id="1.10.3290.10">
    <property type="entry name" value="Fido-like domain"/>
    <property type="match status" value="1"/>
</dbReference>
<accession>A0AAX3N1E7</accession>
<organism evidence="4 5">
    <name type="scientific">Paenibacillus urinalis</name>
    <dbReference type="NCBI Taxonomy" id="521520"/>
    <lineage>
        <taxon>Bacteria</taxon>
        <taxon>Bacillati</taxon>
        <taxon>Bacillota</taxon>
        <taxon>Bacilli</taxon>
        <taxon>Bacillales</taxon>
        <taxon>Paenibacillaceae</taxon>
        <taxon>Paenibacillus</taxon>
    </lineage>
</organism>
<dbReference type="SUPFAM" id="SSF140931">
    <property type="entry name" value="Fic-like"/>
    <property type="match status" value="1"/>
</dbReference>
<dbReference type="PANTHER" id="PTHR13504:SF38">
    <property type="entry name" value="FIDO DOMAIN-CONTAINING PROTEIN"/>
    <property type="match status" value="1"/>
</dbReference>
<protein>
    <submittedName>
        <fullName evidence="4">Fic family protein</fullName>
    </submittedName>
</protein>
<dbReference type="InterPro" id="IPR036597">
    <property type="entry name" value="Fido-like_dom_sf"/>
</dbReference>
<evidence type="ECO:0000256" key="1">
    <source>
        <dbReference type="PIRSR" id="PIRSR640198-1"/>
    </source>
</evidence>
<dbReference type="Proteomes" id="UP001220962">
    <property type="component" value="Chromosome"/>
</dbReference>
<dbReference type="Pfam" id="PF02661">
    <property type="entry name" value="Fic"/>
    <property type="match status" value="1"/>
</dbReference>
<evidence type="ECO:0000259" key="3">
    <source>
        <dbReference type="PROSITE" id="PS51459"/>
    </source>
</evidence>
<dbReference type="InterPro" id="IPR003812">
    <property type="entry name" value="Fido"/>
</dbReference>
<evidence type="ECO:0000256" key="2">
    <source>
        <dbReference type="PIRSR" id="PIRSR640198-3"/>
    </source>
</evidence>
<feature type="domain" description="Fido" evidence="3">
    <location>
        <begin position="72"/>
        <end position="221"/>
    </location>
</feature>
<gene>
    <name evidence="4" type="ORF">PUW23_03600</name>
</gene>
<dbReference type="AlphaFoldDB" id="A0AAX3N1E7"/>
<dbReference type="RefSeq" id="WP_274359477.1">
    <property type="nucleotide sequence ID" value="NZ_CP118101.1"/>
</dbReference>
<dbReference type="EMBL" id="CP118101">
    <property type="protein sequence ID" value="WDH83342.1"/>
    <property type="molecule type" value="Genomic_DNA"/>
</dbReference>
<evidence type="ECO:0000313" key="5">
    <source>
        <dbReference type="Proteomes" id="UP001220962"/>
    </source>
</evidence>
<dbReference type="PANTHER" id="PTHR13504">
    <property type="entry name" value="FIDO DOMAIN-CONTAINING PROTEIN DDB_G0283145"/>
    <property type="match status" value="1"/>
</dbReference>
<proteinExistence type="predicted"/>
<dbReference type="PROSITE" id="PS51459">
    <property type="entry name" value="FIDO"/>
    <property type="match status" value="1"/>
</dbReference>
<feature type="active site" evidence="1">
    <location>
        <position position="154"/>
    </location>
</feature>